<dbReference type="RefSeq" id="WP_023355451.1">
    <property type="nucleotide sequence ID" value="NZ_KI535369.1"/>
</dbReference>
<dbReference type="SMART" id="SM00530">
    <property type="entry name" value="HTH_XRE"/>
    <property type="match status" value="1"/>
</dbReference>
<feature type="transmembrane region" description="Helical" evidence="2">
    <location>
        <begin position="110"/>
        <end position="130"/>
    </location>
</feature>
<evidence type="ECO:0000256" key="2">
    <source>
        <dbReference type="SAM" id="Phobius"/>
    </source>
</evidence>
<accession>V2XJW6</accession>
<dbReference type="PANTHER" id="PTHR46558:SF13">
    <property type="entry name" value="HTH-TYPE TRANSCRIPTIONAL REGULATOR IMMR"/>
    <property type="match status" value="1"/>
</dbReference>
<dbReference type="STRING" id="592026.GCWU0000282_002605"/>
<organism evidence="4 5">
    <name type="scientific">Catonella morbi ATCC 51271</name>
    <dbReference type="NCBI Taxonomy" id="592026"/>
    <lineage>
        <taxon>Bacteria</taxon>
        <taxon>Bacillati</taxon>
        <taxon>Bacillota</taxon>
        <taxon>Clostridia</taxon>
        <taxon>Lachnospirales</taxon>
        <taxon>Lachnospiraceae</taxon>
        <taxon>Catonella</taxon>
    </lineage>
</organism>
<protein>
    <submittedName>
        <fullName evidence="4">DNA-binding helix-turn-helix protein</fullName>
    </submittedName>
</protein>
<evidence type="ECO:0000256" key="1">
    <source>
        <dbReference type="ARBA" id="ARBA00023125"/>
    </source>
</evidence>
<keyword evidence="2" id="KW-0472">Membrane</keyword>
<keyword evidence="2" id="KW-1133">Transmembrane helix</keyword>
<dbReference type="OrthoDB" id="9801008at2"/>
<evidence type="ECO:0000259" key="3">
    <source>
        <dbReference type="PROSITE" id="PS50943"/>
    </source>
</evidence>
<dbReference type="InterPro" id="IPR010982">
    <property type="entry name" value="Lambda_DNA-bd_dom_sf"/>
</dbReference>
<dbReference type="EMBL" id="ACIL03000016">
    <property type="protein sequence ID" value="ESL02469.1"/>
    <property type="molecule type" value="Genomic_DNA"/>
</dbReference>
<dbReference type="eggNOG" id="COG1396">
    <property type="taxonomic scope" value="Bacteria"/>
</dbReference>
<dbReference type="PANTHER" id="PTHR46558">
    <property type="entry name" value="TRACRIPTIONAL REGULATORY PROTEIN-RELATED-RELATED"/>
    <property type="match status" value="1"/>
</dbReference>
<dbReference type="Pfam" id="PF01381">
    <property type="entry name" value="HTH_3"/>
    <property type="match status" value="1"/>
</dbReference>
<dbReference type="PROSITE" id="PS50943">
    <property type="entry name" value="HTH_CROC1"/>
    <property type="match status" value="1"/>
</dbReference>
<keyword evidence="5" id="KW-1185">Reference proteome</keyword>
<evidence type="ECO:0000313" key="4">
    <source>
        <dbReference type="EMBL" id="ESL02469.1"/>
    </source>
</evidence>
<dbReference type="Proteomes" id="UP000018227">
    <property type="component" value="Unassembled WGS sequence"/>
</dbReference>
<keyword evidence="2" id="KW-0812">Transmembrane</keyword>
<dbReference type="CDD" id="cd00093">
    <property type="entry name" value="HTH_XRE"/>
    <property type="match status" value="1"/>
</dbReference>
<feature type="transmembrane region" description="Helical" evidence="2">
    <location>
        <begin position="77"/>
        <end position="98"/>
    </location>
</feature>
<evidence type="ECO:0000313" key="5">
    <source>
        <dbReference type="Proteomes" id="UP000018227"/>
    </source>
</evidence>
<feature type="transmembrane region" description="Helical" evidence="2">
    <location>
        <begin position="176"/>
        <end position="196"/>
    </location>
</feature>
<keyword evidence="1 4" id="KW-0238">DNA-binding</keyword>
<sequence length="202" mass="23182">MNISERIQELRKAKGISQEELADKIDVSRQAVSKWENGQSIPDLEKVILLSEYFEVTTDYILKGIEPVKKNGTDKGLISKILYVIATFFTFTGLFTGIGRWHEYQRIEDIWGAMIIQAIGVMIYFIGKYISREKASLWMKWANIIGLTFMPASMIVGYLSRRILGFGWSGPYPDDIILGAIFFVPFSIIVIVSYYFPREIEK</sequence>
<dbReference type="SUPFAM" id="SSF47413">
    <property type="entry name" value="lambda repressor-like DNA-binding domains"/>
    <property type="match status" value="1"/>
</dbReference>
<dbReference type="Gene3D" id="1.10.260.40">
    <property type="entry name" value="lambda repressor-like DNA-binding domains"/>
    <property type="match status" value="1"/>
</dbReference>
<gene>
    <name evidence="4" type="ORF">GCWU0000282_002605</name>
</gene>
<dbReference type="AlphaFoldDB" id="V2XJW6"/>
<name>V2XJW6_9FIRM</name>
<feature type="transmembrane region" description="Helical" evidence="2">
    <location>
        <begin position="142"/>
        <end position="164"/>
    </location>
</feature>
<proteinExistence type="predicted"/>
<dbReference type="InterPro" id="IPR001387">
    <property type="entry name" value="Cro/C1-type_HTH"/>
</dbReference>
<dbReference type="HOGENOM" id="CLU_066192_2_4_9"/>
<reference evidence="4 5" key="1">
    <citation type="submission" date="2013-06" db="EMBL/GenBank/DDBJ databases">
        <authorList>
            <person name="Weinstock G."/>
            <person name="Sodergren E."/>
            <person name="Clifton S."/>
            <person name="Fulton L."/>
            <person name="Fulton B."/>
            <person name="Courtney L."/>
            <person name="Fronick C."/>
            <person name="Harrison M."/>
            <person name="Strong C."/>
            <person name="Farmer C."/>
            <person name="Delahaunty K."/>
            <person name="Markovic C."/>
            <person name="Hall O."/>
            <person name="Minx P."/>
            <person name="Tomlinson C."/>
            <person name="Mitreva M."/>
            <person name="Nelson J."/>
            <person name="Hou S."/>
            <person name="Wollam A."/>
            <person name="Pepin K.H."/>
            <person name="Johnson M."/>
            <person name="Bhonagiri V."/>
            <person name="Nash W.E."/>
            <person name="Warren W."/>
            <person name="Chinwalla A."/>
            <person name="Mardis E.R."/>
            <person name="Wilson R.K."/>
        </authorList>
    </citation>
    <scope>NUCLEOTIDE SEQUENCE [LARGE SCALE GENOMIC DNA]</scope>
    <source>
        <strain evidence="4 5">ATCC 51271</strain>
    </source>
</reference>
<dbReference type="GO" id="GO:0003677">
    <property type="term" value="F:DNA binding"/>
    <property type="evidence" value="ECO:0007669"/>
    <property type="project" value="UniProtKB-KW"/>
</dbReference>
<comment type="caution">
    <text evidence="4">The sequence shown here is derived from an EMBL/GenBank/DDBJ whole genome shotgun (WGS) entry which is preliminary data.</text>
</comment>
<feature type="domain" description="HTH cro/C1-type" evidence="3">
    <location>
        <begin position="7"/>
        <end position="61"/>
    </location>
</feature>